<dbReference type="AlphaFoldDB" id="A0A3M8K5T0"/>
<evidence type="ECO:0000313" key="2">
    <source>
        <dbReference type="Proteomes" id="UP000266975"/>
    </source>
</evidence>
<keyword evidence="2" id="KW-1185">Reference proteome</keyword>
<name>A0A3M8K5T0_9CORY</name>
<dbReference type="OrthoDB" id="7067800at2"/>
<comment type="caution">
    <text evidence="1">The sequence shown here is derived from an EMBL/GenBank/DDBJ whole genome shotgun (WGS) entry which is preliminary data.</text>
</comment>
<organism evidence="1 2">
    <name type="scientific">Corynebacterium alimapuense</name>
    <dbReference type="NCBI Taxonomy" id="1576874"/>
    <lineage>
        <taxon>Bacteria</taxon>
        <taxon>Bacillati</taxon>
        <taxon>Actinomycetota</taxon>
        <taxon>Actinomycetes</taxon>
        <taxon>Mycobacteriales</taxon>
        <taxon>Corynebacteriaceae</taxon>
        <taxon>Corynebacterium</taxon>
    </lineage>
</organism>
<dbReference type="SUPFAM" id="SSF102198">
    <property type="entry name" value="Putative cyclase"/>
    <property type="match status" value="1"/>
</dbReference>
<sequence length="244" mass="26499">MSPGLWETAALLRTAEFTDLSHHFAPDQPRFPGDPDATLTRLSDAASDGFTIDQHCFVGPWGTHVDAPAHVDPAGRTLSEISPRDSILPLVVLDLSAEAAANPDVELSPTHLHSWEAIHGQIPAGSFVALRTDWSLRWDSGQMYDTDSQGHRHSPGWSVAALQLLHQRQVIAIGHETLDADPGASVELAQFPAQRWWLEHDHWQIEALTNLAALPATGALIIATWPVPRDGVAFPARACALVLP</sequence>
<evidence type="ECO:0000313" key="1">
    <source>
        <dbReference type="EMBL" id="RNE48583.1"/>
    </source>
</evidence>
<dbReference type="InterPro" id="IPR037175">
    <property type="entry name" value="KFase_sf"/>
</dbReference>
<dbReference type="Proteomes" id="UP000266975">
    <property type="component" value="Unassembled WGS sequence"/>
</dbReference>
<proteinExistence type="predicted"/>
<dbReference type="RefSeq" id="WP_123048514.1">
    <property type="nucleotide sequence ID" value="NZ_PTJO01000005.1"/>
</dbReference>
<dbReference type="GO" id="GO:0004061">
    <property type="term" value="F:arylformamidase activity"/>
    <property type="evidence" value="ECO:0007669"/>
    <property type="project" value="InterPro"/>
</dbReference>
<dbReference type="PANTHER" id="PTHR43564">
    <property type="entry name" value="KYNURENINE FORMAMIDASE-LIKE PROTEIN"/>
    <property type="match status" value="1"/>
</dbReference>
<dbReference type="Gene3D" id="3.50.30.50">
    <property type="entry name" value="Putative cyclase"/>
    <property type="match status" value="1"/>
</dbReference>
<accession>A0A3M8K5T0</accession>
<dbReference type="EMBL" id="PTJO01000005">
    <property type="protein sequence ID" value="RNE48583.1"/>
    <property type="molecule type" value="Genomic_DNA"/>
</dbReference>
<dbReference type="InterPro" id="IPR007325">
    <property type="entry name" value="KFase/CYL"/>
</dbReference>
<gene>
    <name evidence="1" type="ORF">C5L39_08825</name>
</gene>
<protein>
    <submittedName>
        <fullName evidence="1">Cyclase</fullName>
    </submittedName>
</protein>
<dbReference type="GO" id="GO:0019441">
    <property type="term" value="P:L-tryptophan catabolic process to kynurenine"/>
    <property type="evidence" value="ECO:0007669"/>
    <property type="project" value="InterPro"/>
</dbReference>
<dbReference type="PANTHER" id="PTHR43564:SF2">
    <property type="entry name" value="BLR6059 PROTEIN"/>
    <property type="match status" value="1"/>
</dbReference>
<dbReference type="Pfam" id="PF04199">
    <property type="entry name" value="Cyclase"/>
    <property type="match status" value="1"/>
</dbReference>
<reference evidence="1 2" key="1">
    <citation type="submission" date="2018-02" db="EMBL/GenBank/DDBJ databases">
        <title>Corynebacterium alimpuense sp. nov., a marine obligate actinomycete isolated from sediments of Valparaiso bay, Chile.</title>
        <authorList>
            <person name="Claverias F."/>
            <person name="Gonzales-Siles L."/>
            <person name="Salva-Serra F."/>
            <person name="Inganaes E."/>
            <person name="Molin K."/>
            <person name="Cumsille A."/>
            <person name="Undabarrena A."/>
            <person name="Couve E."/>
            <person name="Moore E.R.B."/>
            <person name="Gomila M."/>
            <person name="Camara B."/>
        </authorList>
    </citation>
    <scope>NUCLEOTIDE SEQUENCE [LARGE SCALE GENOMIC DNA]</scope>
    <source>
        <strain evidence="1 2">CCUG 69366</strain>
    </source>
</reference>